<dbReference type="InterPro" id="IPR000182">
    <property type="entry name" value="GNAT_dom"/>
</dbReference>
<evidence type="ECO:0000313" key="2">
    <source>
        <dbReference type="EMBL" id="THB61148.1"/>
    </source>
</evidence>
<dbReference type="EMBL" id="SDGV01000015">
    <property type="protein sequence ID" value="THB61148.1"/>
    <property type="molecule type" value="Genomic_DNA"/>
</dbReference>
<keyword evidence="2" id="KW-0808">Transferase</keyword>
<keyword evidence="3" id="KW-1185">Reference proteome</keyword>
<dbReference type="Pfam" id="PF00583">
    <property type="entry name" value="Acetyltransf_1"/>
    <property type="match status" value="1"/>
</dbReference>
<gene>
    <name evidence="2" type="ORF">ESZ54_06410</name>
</gene>
<comment type="caution">
    <text evidence="2">The sequence shown here is derived from an EMBL/GenBank/DDBJ whole genome shotgun (WGS) entry which is preliminary data.</text>
</comment>
<dbReference type="InterPro" id="IPR016181">
    <property type="entry name" value="Acyl_CoA_acyltransferase"/>
</dbReference>
<accession>A0A4S3B3W6</accession>
<dbReference type="SUPFAM" id="SSF55729">
    <property type="entry name" value="Acyl-CoA N-acyltransferases (Nat)"/>
    <property type="match status" value="1"/>
</dbReference>
<reference evidence="2 3" key="1">
    <citation type="submission" date="2019-01" db="EMBL/GenBank/DDBJ databases">
        <title>Vagococcus silagei sp. nov. isolated from brewer's grain.</title>
        <authorList>
            <person name="Guu J.-R."/>
        </authorList>
    </citation>
    <scope>NUCLEOTIDE SEQUENCE [LARGE SCALE GENOMIC DNA]</scope>
    <source>
        <strain evidence="2 3">2B-2</strain>
    </source>
</reference>
<protein>
    <submittedName>
        <fullName evidence="2">N-acetyltransferase</fullName>
    </submittedName>
</protein>
<evidence type="ECO:0000313" key="3">
    <source>
        <dbReference type="Proteomes" id="UP000310506"/>
    </source>
</evidence>
<feature type="domain" description="N-acetyltransferase" evidence="1">
    <location>
        <begin position="1"/>
        <end position="146"/>
    </location>
</feature>
<organism evidence="2 3">
    <name type="scientific">Vagococcus silagei</name>
    <dbReference type="NCBI Taxonomy" id="2508885"/>
    <lineage>
        <taxon>Bacteria</taxon>
        <taxon>Bacillati</taxon>
        <taxon>Bacillota</taxon>
        <taxon>Bacilli</taxon>
        <taxon>Lactobacillales</taxon>
        <taxon>Enterococcaceae</taxon>
        <taxon>Vagococcus</taxon>
    </lineage>
</organism>
<dbReference type="Proteomes" id="UP000310506">
    <property type="component" value="Unassembled WGS sequence"/>
</dbReference>
<proteinExistence type="predicted"/>
<dbReference type="Gene3D" id="3.40.630.30">
    <property type="match status" value="1"/>
</dbReference>
<dbReference type="PROSITE" id="PS51186">
    <property type="entry name" value="GNAT"/>
    <property type="match status" value="1"/>
</dbReference>
<name>A0A4S3B3W6_9ENTE</name>
<dbReference type="CDD" id="cd04301">
    <property type="entry name" value="NAT_SF"/>
    <property type="match status" value="1"/>
</dbReference>
<dbReference type="RefSeq" id="WP_136136843.1">
    <property type="nucleotide sequence ID" value="NZ_SDGV01000015.1"/>
</dbReference>
<dbReference type="GO" id="GO:0016747">
    <property type="term" value="F:acyltransferase activity, transferring groups other than amino-acyl groups"/>
    <property type="evidence" value="ECO:0007669"/>
    <property type="project" value="InterPro"/>
</dbReference>
<sequence>MHQHFDEIHDLMEQAFPESERRIYEEQKELLDHPNYELVIKRNDHDKIIAFMAIWNLETCRFIEHFAVDSSMRGHGIGGKFMSEIMEDTSKPIILEVEHPDTTNAKRRISFYENLGYHLNEVDYAQPPLREGEAEVPLYVMSYPEQVPSHEFDDYKNDIFSTLYDM</sequence>
<evidence type="ECO:0000259" key="1">
    <source>
        <dbReference type="PROSITE" id="PS51186"/>
    </source>
</evidence>
<dbReference type="AlphaFoldDB" id="A0A4S3B3W6"/>
<dbReference type="OrthoDB" id="9127144at2"/>